<dbReference type="RefSeq" id="WP_160795501.1">
    <property type="nucleotide sequence ID" value="NZ_WRPA01000007.1"/>
</dbReference>
<evidence type="ECO:0000313" key="3">
    <source>
        <dbReference type="Proteomes" id="UP000474778"/>
    </source>
</evidence>
<dbReference type="AlphaFoldDB" id="A0A6L7I0C6"/>
<dbReference type="EMBL" id="WRPA01000007">
    <property type="protein sequence ID" value="MXR68848.1"/>
    <property type="molecule type" value="Genomic_DNA"/>
</dbReference>
<protein>
    <submittedName>
        <fullName evidence="2">DUF2061 domain-containing protein</fullName>
    </submittedName>
</protein>
<keyword evidence="3" id="KW-1185">Reference proteome</keyword>
<dbReference type="Pfam" id="PF09834">
    <property type="entry name" value="DUF2061"/>
    <property type="match status" value="1"/>
</dbReference>
<comment type="caution">
    <text evidence="2">The sequence shown here is derived from an EMBL/GenBank/DDBJ whole genome shotgun (WGS) entry which is preliminary data.</text>
</comment>
<reference evidence="2 3" key="1">
    <citation type="submission" date="2019-12" db="EMBL/GenBank/DDBJ databases">
        <title>Shewanella insulae sp. nov., isolated from a tidal flat.</title>
        <authorList>
            <person name="Yoon J.-H."/>
        </authorList>
    </citation>
    <scope>NUCLEOTIDE SEQUENCE [LARGE SCALE GENOMIC DNA]</scope>
    <source>
        <strain evidence="2 3">JBTF-M18</strain>
    </source>
</reference>
<accession>A0A6L7I0C6</accession>
<organism evidence="2 3">
    <name type="scientific">Shewanella insulae</name>
    <dbReference type="NCBI Taxonomy" id="2681496"/>
    <lineage>
        <taxon>Bacteria</taxon>
        <taxon>Pseudomonadati</taxon>
        <taxon>Pseudomonadota</taxon>
        <taxon>Gammaproteobacteria</taxon>
        <taxon>Alteromonadales</taxon>
        <taxon>Shewanellaceae</taxon>
        <taxon>Shewanella</taxon>
    </lineage>
</organism>
<name>A0A6L7I0C6_9GAMM</name>
<proteinExistence type="predicted"/>
<feature type="domain" description="DUF2061" evidence="1">
    <location>
        <begin position="1"/>
        <end position="52"/>
    </location>
</feature>
<evidence type="ECO:0000313" key="2">
    <source>
        <dbReference type="EMBL" id="MXR68848.1"/>
    </source>
</evidence>
<evidence type="ECO:0000259" key="1">
    <source>
        <dbReference type="Pfam" id="PF09834"/>
    </source>
</evidence>
<gene>
    <name evidence="2" type="ORF">GNT65_09240</name>
</gene>
<dbReference type="InterPro" id="IPR018638">
    <property type="entry name" value="DUF2061_membrane"/>
</dbReference>
<dbReference type="Proteomes" id="UP000474778">
    <property type="component" value="Unassembled WGS sequence"/>
</dbReference>
<sequence>MAKTITFAILHFGVAFGITYLLTGSIVIGGAVALIEPAINTVVFYFHDKVWQRIEKRSRPMLA</sequence>